<evidence type="ECO:0000313" key="2">
    <source>
        <dbReference type="Proteomes" id="UP001604336"/>
    </source>
</evidence>
<accession>A0ABD1SZR9</accession>
<sequence>MALGVWQMTNPDAIDFPSGGISSESLIQQKKKSFQRRQTVLRNLSNKEQAKRKLPLRSRKLARADLAEEKFRNGLLRFASDFPKFCNGFNVKTEKGKELLV</sequence>
<dbReference type="EMBL" id="JBFOLK010000006">
    <property type="protein sequence ID" value="KAL2505952.1"/>
    <property type="molecule type" value="Genomic_DNA"/>
</dbReference>
<protein>
    <submittedName>
        <fullName evidence="1">DDT domain-containing protein</fullName>
    </submittedName>
</protein>
<dbReference type="AlphaFoldDB" id="A0ABD1SZR9"/>
<comment type="caution">
    <text evidence="1">The sequence shown here is derived from an EMBL/GenBank/DDBJ whole genome shotgun (WGS) entry which is preliminary data.</text>
</comment>
<evidence type="ECO:0000313" key="1">
    <source>
        <dbReference type="EMBL" id="KAL2505952.1"/>
    </source>
</evidence>
<gene>
    <name evidence="1" type="ORF">Adt_21573</name>
</gene>
<organism evidence="1 2">
    <name type="scientific">Abeliophyllum distichum</name>
    <dbReference type="NCBI Taxonomy" id="126358"/>
    <lineage>
        <taxon>Eukaryota</taxon>
        <taxon>Viridiplantae</taxon>
        <taxon>Streptophyta</taxon>
        <taxon>Embryophyta</taxon>
        <taxon>Tracheophyta</taxon>
        <taxon>Spermatophyta</taxon>
        <taxon>Magnoliopsida</taxon>
        <taxon>eudicotyledons</taxon>
        <taxon>Gunneridae</taxon>
        <taxon>Pentapetalae</taxon>
        <taxon>asterids</taxon>
        <taxon>lamiids</taxon>
        <taxon>Lamiales</taxon>
        <taxon>Oleaceae</taxon>
        <taxon>Forsythieae</taxon>
        <taxon>Abeliophyllum</taxon>
    </lineage>
</organism>
<reference evidence="2" key="1">
    <citation type="submission" date="2024-07" db="EMBL/GenBank/DDBJ databases">
        <title>Two chromosome-level genome assemblies of Korean endemic species Abeliophyllum distichum and Forsythia ovata (Oleaceae).</title>
        <authorList>
            <person name="Jang H."/>
        </authorList>
    </citation>
    <scope>NUCLEOTIDE SEQUENCE [LARGE SCALE GENOMIC DNA]</scope>
</reference>
<dbReference type="Proteomes" id="UP001604336">
    <property type="component" value="Unassembled WGS sequence"/>
</dbReference>
<proteinExistence type="predicted"/>
<keyword evidence="2" id="KW-1185">Reference proteome</keyword>
<name>A0ABD1SZR9_9LAMI</name>